<dbReference type="GO" id="GO:0022904">
    <property type="term" value="P:respiratory electron transport chain"/>
    <property type="evidence" value="ECO:0007669"/>
    <property type="project" value="InterPro"/>
</dbReference>
<accession>A0A7Y4GT01</accession>
<dbReference type="InterPro" id="IPR000516">
    <property type="entry name" value="Ni-dep_Hydgase_cyt-B"/>
</dbReference>
<dbReference type="Gene3D" id="1.20.950.20">
    <property type="entry name" value="Transmembrane di-heme cytochromes, Chain C"/>
    <property type="match status" value="1"/>
</dbReference>
<dbReference type="EMBL" id="JAAVLX010000005">
    <property type="protein sequence ID" value="NOJ41454.1"/>
    <property type="molecule type" value="Genomic_DNA"/>
</dbReference>
<feature type="transmembrane region" description="Helical" evidence="14">
    <location>
        <begin position="227"/>
        <end position="247"/>
    </location>
</feature>
<dbReference type="PRINTS" id="PR00161">
    <property type="entry name" value="NIHGNASECYTB"/>
</dbReference>
<dbReference type="InterPro" id="IPR011577">
    <property type="entry name" value="Cyt_b561_bac/Ni-Hgenase"/>
</dbReference>
<feature type="transmembrane region" description="Helical" evidence="14">
    <location>
        <begin position="68"/>
        <end position="88"/>
    </location>
</feature>
<keyword evidence="17" id="KW-1185">Reference proteome</keyword>
<comment type="caution">
    <text evidence="16">The sequence shown here is derived from an EMBL/GenBank/DDBJ whole genome shotgun (WGS) entry which is preliminary data.</text>
</comment>
<comment type="function">
    <text evidence="12">B-type cytochrome involved in electron transfer from hydrogenase to oxygen.</text>
</comment>
<sequence length="270" mass="30499">MPGLLHPCDGAGWPGNGNGQGPLGEEALLDKSPQALTAAVAAVAVRSGRSAERGVVYVYEAPVRLWHWINAAAILVLGLSGYFIGSAIPTMPGEASDNFLFGYIRFAHFFAGYVLTLGFLLRIYWAFMGNPHAKQIFYVPLWRKSYWREVWHEIRWYAFVAAEPKKYVAHNPLAQLAMFFMFTLAIAFMIVTGFALYAQGTGNDSWQYKLFGWVFSIWPNSQDVHTWHHLGLWMIVTFALIHIYTAVREDIVSRQSIVSSIISGEREFRD</sequence>
<keyword evidence="3" id="KW-0813">Transport</keyword>
<dbReference type="GO" id="GO:0005886">
    <property type="term" value="C:plasma membrane"/>
    <property type="evidence" value="ECO:0007669"/>
    <property type="project" value="UniProtKB-SubCell"/>
</dbReference>
<keyword evidence="10" id="KW-0408">Iron</keyword>
<dbReference type="GO" id="GO:0005506">
    <property type="term" value="F:iron ion binding"/>
    <property type="evidence" value="ECO:0007669"/>
    <property type="project" value="InterPro"/>
</dbReference>
<evidence type="ECO:0000256" key="9">
    <source>
        <dbReference type="ARBA" id="ARBA00022989"/>
    </source>
</evidence>
<evidence type="ECO:0000256" key="10">
    <source>
        <dbReference type="ARBA" id="ARBA00023004"/>
    </source>
</evidence>
<comment type="subcellular location">
    <subcellularLocation>
        <location evidence="1">Cell membrane</location>
        <topology evidence="1">Multi-pass membrane protein</topology>
    </subcellularLocation>
</comment>
<keyword evidence="7" id="KW-0479">Metal-binding</keyword>
<keyword evidence="6 14" id="KW-0812">Transmembrane</keyword>
<dbReference type="NCBIfam" id="TIGR02125">
    <property type="entry name" value="CytB-hydogenase"/>
    <property type="match status" value="1"/>
</dbReference>
<evidence type="ECO:0000256" key="6">
    <source>
        <dbReference type="ARBA" id="ARBA00022692"/>
    </source>
</evidence>
<dbReference type="AlphaFoldDB" id="A0A7Y4GT01"/>
<keyword evidence="11 14" id="KW-0472">Membrane</keyword>
<dbReference type="PANTHER" id="PTHR30485">
    <property type="entry name" value="NI/FE-HYDROGENASE 1 B-TYPE CYTOCHROME SUBUNIT"/>
    <property type="match status" value="1"/>
</dbReference>
<gene>
    <name evidence="16" type="primary">cybH</name>
    <name evidence="16" type="ORF">HCN58_17900</name>
</gene>
<evidence type="ECO:0000259" key="15">
    <source>
        <dbReference type="Pfam" id="PF01292"/>
    </source>
</evidence>
<organism evidence="16 17">
    <name type="scientific">Bradyrhizobium australiense</name>
    <dbReference type="NCBI Taxonomy" id="2721161"/>
    <lineage>
        <taxon>Bacteria</taxon>
        <taxon>Pseudomonadati</taxon>
        <taxon>Pseudomonadota</taxon>
        <taxon>Alphaproteobacteria</taxon>
        <taxon>Hyphomicrobiales</taxon>
        <taxon>Nitrobacteraceae</taxon>
        <taxon>Bradyrhizobium</taxon>
    </lineage>
</organism>
<feature type="transmembrane region" description="Helical" evidence="14">
    <location>
        <begin position="100"/>
        <end position="125"/>
    </location>
</feature>
<evidence type="ECO:0000256" key="11">
    <source>
        <dbReference type="ARBA" id="ARBA00023136"/>
    </source>
</evidence>
<evidence type="ECO:0000256" key="13">
    <source>
        <dbReference type="ARBA" id="ARBA00072962"/>
    </source>
</evidence>
<protein>
    <recommendedName>
        <fullName evidence="13">Probable Ni/Fe-hydrogenase B-type cytochrome subunit</fullName>
    </recommendedName>
</protein>
<evidence type="ECO:0000256" key="8">
    <source>
        <dbReference type="ARBA" id="ARBA00022982"/>
    </source>
</evidence>
<evidence type="ECO:0000256" key="12">
    <source>
        <dbReference type="ARBA" id="ARBA00059957"/>
    </source>
</evidence>
<feature type="transmembrane region" description="Helical" evidence="14">
    <location>
        <begin position="176"/>
        <end position="198"/>
    </location>
</feature>
<evidence type="ECO:0000313" key="16">
    <source>
        <dbReference type="EMBL" id="NOJ41454.1"/>
    </source>
</evidence>
<evidence type="ECO:0000256" key="5">
    <source>
        <dbReference type="ARBA" id="ARBA00022617"/>
    </source>
</evidence>
<evidence type="ECO:0000313" key="17">
    <source>
        <dbReference type="Proteomes" id="UP000544122"/>
    </source>
</evidence>
<keyword evidence="8" id="KW-0249">Electron transport</keyword>
<evidence type="ECO:0000256" key="2">
    <source>
        <dbReference type="ARBA" id="ARBA00008622"/>
    </source>
</evidence>
<evidence type="ECO:0000256" key="1">
    <source>
        <dbReference type="ARBA" id="ARBA00004651"/>
    </source>
</evidence>
<dbReference type="GO" id="GO:0020037">
    <property type="term" value="F:heme binding"/>
    <property type="evidence" value="ECO:0007669"/>
    <property type="project" value="TreeGrafter"/>
</dbReference>
<dbReference type="Pfam" id="PF01292">
    <property type="entry name" value="Ni_hydr_CYTB"/>
    <property type="match status" value="1"/>
</dbReference>
<evidence type="ECO:0000256" key="7">
    <source>
        <dbReference type="ARBA" id="ARBA00022723"/>
    </source>
</evidence>
<dbReference type="InterPro" id="IPR016174">
    <property type="entry name" value="Di-haem_cyt_TM"/>
</dbReference>
<dbReference type="FunFam" id="1.20.950.20:FF:000003">
    <property type="entry name" value="Ni/Fe-hydrogenase 1 b-type cytochrome subunit"/>
    <property type="match status" value="1"/>
</dbReference>
<dbReference type="InterPro" id="IPR051542">
    <property type="entry name" value="Hydrogenase_cytochrome"/>
</dbReference>
<name>A0A7Y4GT01_9BRAD</name>
<dbReference type="PROSITE" id="PS00883">
    <property type="entry name" value="NI_HGENASE_CYTB_2"/>
    <property type="match status" value="1"/>
</dbReference>
<proteinExistence type="inferred from homology"/>
<dbReference type="SUPFAM" id="SSF81342">
    <property type="entry name" value="Transmembrane di-heme cytochromes"/>
    <property type="match status" value="1"/>
</dbReference>
<keyword evidence="4" id="KW-1003">Cell membrane</keyword>
<comment type="similarity">
    <text evidence="2">Belongs to the HupC/HyaC/HydC family.</text>
</comment>
<reference evidence="16 17" key="1">
    <citation type="submission" date="2020-03" db="EMBL/GenBank/DDBJ databases">
        <title>Bradyrhizobium diversity isolated from nodules of Indigofera sp.</title>
        <authorList>
            <person name="Klepa M."/>
            <person name="Helene L."/>
            <person name="Hungria M."/>
        </authorList>
    </citation>
    <scope>NUCLEOTIDE SEQUENCE [LARGE SCALE GENOMIC DNA]</scope>
    <source>
        <strain evidence="16 17">WSM 1791</strain>
    </source>
</reference>
<evidence type="ECO:0000256" key="4">
    <source>
        <dbReference type="ARBA" id="ARBA00022475"/>
    </source>
</evidence>
<keyword evidence="5" id="KW-0349">Heme</keyword>
<dbReference type="Proteomes" id="UP000544122">
    <property type="component" value="Unassembled WGS sequence"/>
</dbReference>
<keyword evidence="9 14" id="KW-1133">Transmembrane helix</keyword>
<dbReference type="PANTHER" id="PTHR30485:SF0">
    <property type="entry name" value="NI_FE-HYDROGENASE 1 B-TYPE CYTOCHROME SUBUNIT-RELATED"/>
    <property type="match status" value="1"/>
</dbReference>
<dbReference type="GO" id="GO:0009055">
    <property type="term" value="F:electron transfer activity"/>
    <property type="evidence" value="ECO:0007669"/>
    <property type="project" value="InterPro"/>
</dbReference>
<feature type="domain" description="Cytochrome b561 bacterial/Ni-hydrogenase" evidence="15">
    <location>
        <begin position="58"/>
        <end position="264"/>
    </location>
</feature>
<evidence type="ECO:0000256" key="3">
    <source>
        <dbReference type="ARBA" id="ARBA00022448"/>
    </source>
</evidence>
<evidence type="ECO:0000256" key="14">
    <source>
        <dbReference type="SAM" id="Phobius"/>
    </source>
</evidence>